<sequence length="49" mass="5501">MKSQNSSRNSGTNDLNKPVQCYLSMVYLIFGVLSFLATSEAYTGLYFIK</sequence>
<evidence type="ECO:0000313" key="1">
    <source>
        <dbReference type="EMBL" id="CAG8543398.1"/>
    </source>
</evidence>
<comment type="caution">
    <text evidence="1">The sequence shown here is derived from an EMBL/GenBank/DDBJ whole genome shotgun (WGS) entry which is preliminary data.</text>
</comment>
<name>A0ACA9LSJ3_9GLOM</name>
<organism evidence="1 2">
    <name type="scientific">Racocetra persica</name>
    <dbReference type="NCBI Taxonomy" id="160502"/>
    <lineage>
        <taxon>Eukaryota</taxon>
        <taxon>Fungi</taxon>
        <taxon>Fungi incertae sedis</taxon>
        <taxon>Mucoromycota</taxon>
        <taxon>Glomeromycotina</taxon>
        <taxon>Glomeromycetes</taxon>
        <taxon>Diversisporales</taxon>
        <taxon>Gigasporaceae</taxon>
        <taxon>Racocetra</taxon>
    </lineage>
</organism>
<reference evidence="1" key="1">
    <citation type="submission" date="2021-06" db="EMBL/GenBank/DDBJ databases">
        <authorList>
            <person name="Kallberg Y."/>
            <person name="Tangrot J."/>
            <person name="Rosling A."/>
        </authorList>
    </citation>
    <scope>NUCLEOTIDE SEQUENCE</scope>
    <source>
        <strain evidence="1">MA461A</strain>
    </source>
</reference>
<evidence type="ECO:0000313" key="2">
    <source>
        <dbReference type="Proteomes" id="UP000789920"/>
    </source>
</evidence>
<dbReference type="Proteomes" id="UP000789920">
    <property type="component" value="Unassembled WGS sequence"/>
</dbReference>
<proteinExistence type="predicted"/>
<dbReference type="EMBL" id="CAJVQC010004650">
    <property type="protein sequence ID" value="CAG8543398.1"/>
    <property type="molecule type" value="Genomic_DNA"/>
</dbReference>
<accession>A0ACA9LSJ3</accession>
<gene>
    <name evidence="1" type="ORF">RPERSI_LOCUS3652</name>
</gene>
<feature type="non-terminal residue" evidence="1">
    <location>
        <position position="49"/>
    </location>
</feature>
<keyword evidence="2" id="KW-1185">Reference proteome</keyword>
<protein>
    <submittedName>
        <fullName evidence="1">29475_t:CDS:1</fullName>
    </submittedName>
</protein>